<evidence type="ECO:0000256" key="1">
    <source>
        <dbReference type="ARBA" id="ARBA00010271"/>
    </source>
</evidence>
<evidence type="ECO:0000313" key="4">
    <source>
        <dbReference type="Proteomes" id="UP001178507"/>
    </source>
</evidence>
<dbReference type="InterPro" id="IPR040911">
    <property type="entry name" value="Exostosin_GT47"/>
</dbReference>
<reference evidence="3" key="1">
    <citation type="submission" date="2023-08" db="EMBL/GenBank/DDBJ databases">
        <authorList>
            <person name="Chen Y."/>
            <person name="Shah S."/>
            <person name="Dougan E. K."/>
            <person name="Thang M."/>
            <person name="Chan C."/>
        </authorList>
    </citation>
    <scope>NUCLEOTIDE SEQUENCE</scope>
</reference>
<dbReference type="PANTHER" id="PTHR11062">
    <property type="entry name" value="EXOSTOSIN HEPARAN SULFATE GLYCOSYLTRANSFERASE -RELATED"/>
    <property type="match status" value="1"/>
</dbReference>
<evidence type="ECO:0000313" key="3">
    <source>
        <dbReference type="EMBL" id="CAJ1407309.1"/>
    </source>
</evidence>
<accession>A0AA36JKF1</accession>
<keyword evidence="4" id="KW-1185">Reference proteome</keyword>
<comment type="similarity">
    <text evidence="1">Belongs to the glycosyltransferase 47 family.</text>
</comment>
<dbReference type="InterPro" id="IPR004263">
    <property type="entry name" value="Exostosin"/>
</dbReference>
<protein>
    <recommendedName>
        <fullName evidence="2">Exostosin GT47 domain-containing protein</fullName>
    </recommendedName>
</protein>
<feature type="domain" description="Exostosin GT47" evidence="2">
    <location>
        <begin position="37"/>
        <end position="300"/>
    </location>
</feature>
<dbReference type="Proteomes" id="UP001178507">
    <property type="component" value="Unassembled WGS sequence"/>
</dbReference>
<dbReference type="EMBL" id="CAUJNA010003667">
    <property type="protein sequence ID" value="CAJ1407309.1"/>
    <property type="molecule type" value="Genomic_DNA"/>
</dbReference>
<sequence length="481" mass="53586">MPCLNTKAVPRPATCDFGLSPCTELRGEGGVFNGYRPYAAEATFLAKLLSGPDEVIVEDPHEASYFLVPFLSSLWCFLSAPTCWVRCASQRPLNSILPLLTYFNASTAHRHLFIGSDSVGDLSQDLQMQVLTLHYGPSPCGPGSGPLITPPPLADDLPVPGRWEFSSKDLFIFTADGIGRRPFRREVVEELAKWQHAMPHLFVVATRDGGSKSPVCSTCHSAPSGPEWAHQIRRAVFCPVLPGDNTFRMRLFHAVLAGCLPVVILFPGGSWYRNQGPPVEWSLPFPGRVDWRGFSVELPFDPSKEALGVWAKRLVPTLLQLDAKEIHRRQALLAEAAPLLRFDFQGHRPDAFTALLDELSERPLEPARLDCFDPRERFDTERCLSGAESVAREEVEIYGVVACCPKWGQEPAEGNRWNSSCNLGVEGVCASFVPSEEEAPAFDGGRRYDPARRHNLRKHLEAMFRDRRSFDEVLLEDQVCM</sequence>
<proteinExistence type="inferred from homology"/>
<dbReference type="GO" id="GO:0016757">
    <property type="term" value="F:glycosyltransferase activity"/>
    <property type="evidence" value="ECO:0007669"/>
    <property type="project" value="InterPro"/>
</dbReference>
<name>A0AA36JKF1_9DINO</name>
<comment type="caution">
    <text evidence="3">The sequence shown here is derived from an EMBL/GenBank/DDBJ whole genome shotgun (WGS) entry which is preliminary data.</text>
</comment>
<dbReference type="Pfam" id="PF03016">
    <property type="entry name" value="Exostosin_GT47"/>
    <property type="match status" value="1"/>
</dbReference>
<gene>
    <name evidence="3" type="ORF">EVOR1521_LOCUS29041</name>
</gene>
<dbReference type="PANTHER" id="PTHR11062:SF281">
    <property type="entry name" value="EXOSTOSIN-LIKE 2"/>
    <property type="match status" value="1"/>
</dbReference>
<organism evidence="3 4">
    <name type="scientific">Effrenium voratum</name>
    <dbReference type="NCBI Taxonomy" id="2562239"/>
    <lineage>
        <taxon>Eukaryota</taxon>
        <taxon>Sar</taxon>
        <taxon>Alveolata</taxon>
        <taxon>Dinophyceae</taxon>
        <taxon>Suessiales</taxon>
        <taxon>Symbiodiniaceae</taxon>
        <taxon>Effrenium</taxon>
    </lineage>
</organism>
<dbReference type="AlphaFoldDB" id="A0AA36JKF1"/>
<evidence type="ECO:0000259" key="2">
    <source>
        <dbReference type="Pfam" id="PF03016"/>
    </source>
</evidence>